<comment type="caution">
    <text evidence="1">The sequence shown here is derived from an EMBL/GenBank/DDBJ whole genome shotgun (WGS) entry which is preliminary data.</text>
</comment>
<sequence length="46" mass="5008">MALESSMAKRSVTAPRVLLLKTPRVSTETGALTPRGLRNVLREKDG</sequence>
<evidence type="ECO:0000313" key="1">
    <source>
        <dbReference type="EMBL" id="MBC2862940.1"/>
    </source>
</evidence>
<gene>
    <name evidence="1" type="ORF">H7U16_20010</name>
</gene>
<name>A0A7X1HUD6_KLEPN</name>
<accession>A0A7X1HUD6</accession>
<evidence type="ECO:0000313" key="2">
    <source>
        <dbReference type="Proteomes" id="UP000592342"/>
    </source>
</evidence>
<dbReference type="AlphaFoldDB" id="A0A7X1HUD6"/>
<dbReference type="Proteomes" id="UP000592342">
    <property type="component" value="Unassembled WGS sequence"/>
</dbReference>
<protein>
    <submittedName>
        <fullName evidence="1">Uncharacterized protein</fullName>
    </submittedName>
</protein>
<reference evidence="1 2" key="1">
    <citation type="submission" date="2020-08" db="EMBL/GenBank/DDBJ databases">
        <title>Tigecycline and colistin resistance in Klebsiella pneumoniae.</title>
        <authorList>
            <person name="Ramesh N."/>
            <person name="Shanthini T."/>
            <person name="Prasanth M."/>
            <person name="Senthilkumar N."/>
            <person name="Meesala Krishna M."/>
            <person name="Guruswami G."/>
        </authorList>
    </citation>
    <scope>NUCLEOTIDE SEQUENCE [LARGE SCALE GENOMIC DNA]</scope>
    <source>
        <strain evidence="1 2">SHM 84</strain>
    </source>
</reference>
<dbReference type="EMBL" id="JACLRA010000001">
    <property type="protein sequence ID" value="MBC2862940.1"/>
    <property type="molecule type" value="Genomic_DNA"/>
</dbReference>
<proteinExistence type="predicted"/>
<organism evidence="1 2">
    <name type="scientific">Klebsiella pneumoniae</name>
    <dbReference type="NCBI Taxonomy" id="573"/>
    <lineage>
        <taxon>Bacteria</taxon>
        <taxon>Pseudomonadati</taxon>
        <taxon>Pseudomonadota</taxon>
        <taxon>Gammaproteobacteria</taxon>
        <taxon>Enterobacterales</taxon>
        <taxon>Enterobacteriaceae</taxon>
        <taxon>Klebsiella/Raoultella group</taxon>
        <taxon>Klebsiella</taxon>
        <taxon>Klebsiella pneumoniae complex</taxon>
    </lineage>
</organism>